<dbReference type="GeneID" id="70183334"/>
<gene>
    <name evidence="1" type="ORF">B0I36DRAFT_321953</name>
</gene>
<organism evidence="1 2">
    <name type="scientific">Microdochium trichocladiopsis</name>
    <dbReference type="NCBI Taxonomy" id="1682393"/>
    <lineage>
        <taxon>Eukaryota</taxon>
        <taxon>Fungi</taxon>
        <taxon>Dikarya</taxon>
        <taxon>Ascomycota</taxon>
        <taxon>Pezizomycotina</taxon>
        <taxon>Sordariomycetes</taxon>
        <taxon>Xylariomycetidae</taxon>
        <taxon>Xylariales</taxon>
        <taxon>Microdochiaceae</taxon>
        <taxon>Microdochium</taxon>
    </lineage>
</organism>
<name>A0A9P8YA11_9PEZI</name>
<proteinExistence type="predicted"/>
<accession>A0A9P8YA11</accession>
<sequence>MSMATTVIYRAFRDRTRDYEQTLSDLRLCCAVLDSLGLCWTSVHGICNLVRNICPHDSSEDRPELSLIPQVPGGSRSASALVGIDIASANSPGDRAPAHAELQTLNVPEPVSAAHTGAPALLTTGAMDENWASHLDPSSYFLMDPAFHLSFDLDFFTSVAETQIRLDSRQ</sequence>
<dbReference type="Proteomes" id="UP000756346">
    <property type="component" value="Unassembled WGS sequence"/>
</dbReference>
<evidence type="ECO:0000313" key="2">
    <source>
        <dbReference type="Proteomes" id="UP000756346"/>
    </source>
</evidence>
<dbReference type="RefSeq" id="XP_046014555.1">
    <property type="nucleotide sequence ID" value="XM_046153788.1"/>
</dbReference>
<keyword evidence="2" id="KW-1185">Reference proteome</keyword>
<dbReference type="AlphaFoldDB" id="A0A9P8YA11"/>
<evidence type="ECO:0000313" key="1">
    <source>
        <dbReference type="EMBL" id="KAH7033723.1"/>
    </source>
</evidence>
<protein>
    <submittedName>
        <fullName evidence="1">Uncharacterized protein</fullName>
    </submittedName>
</protein>
<dbReference type="EMBL" id="JAGTJQ010000004">
    <property type="protein sequence ID" value="KAH7033723.1"/>
    <property type="molecule type" value="Genomic_DNA"/>
</dbReference>
<comment type="caution">
    <text evidence="1">The sequence shown here is derived from an EMBL/GenBank/DDBJ whole genome shotgun (WGS) entry which is preliminary data.</text>
</comment>
<reference evidence="1" key="1">
    <citation type="journal article" date="2021" name="Nat. Commun.">
        <title>Genetic determinants of endophytism in the Arabidopsis root mycobiome.</title>
        <authorList>
            <person name="Mesny F."/>
            <person name="Miyauchi S."/>
            <person name="Thiergart T."/>
            <person name="Pickel B."/>
            <person name="Atanasova L."/>
            <person name="Karlsson M."/>
            <person name="Huettel B."/>
            <person name="Barry K.W."/>
            <person name="Haridas S."/>
            <person name="Chen C."/>
            <person name="Bauer D."/>
            <person name="Andreopoulos W."/>
            <person name="Pangilinan J."/>
            <person name="LaButti K."/>
            <person name="Riley R."/>
            <person name="Lipzen A."/>
            <person name="Clum A."/>
            <person name="Drula E."/>
            <person name="Henrissat B."/>
            <person name="Kohler A."/>
            <person name="Grigoriev I.V."/>
            <person name="Martin F.M."/>
            <person name="Hacquard S."/>
        </authorList>
    </citation>
    <scope>NUCLEOTIDE SEQUENCE</scope>
    <source>
        <strain evidence="1">MPI-CAGE-CH-0230</strain>
    </source>
</reference>